<dbReference type="HAMAP" id="MF_00995">
    <property type="entry name" value="MqnA"/>
    <property type="match status" value="1"/>
</dbReference>
<keyword evidence="2" id="KW-0456">Lyase</keyword>
<proteinExistence type="inferred from homology"/>
<dbReference type="CDD" id="cd13634">
    <property type="entry name" value="PBP2_Sco4506"/>
    <property type="match status" value="1"/>
</dbReference>
<dbReference type="Gene3D" id="3.40.190.10">
    <property type="entry name" value="Periplasmic binding protein-like II"/>
    <property type="match status" value="2"/>
</dbReference>
<dbReference type="GO" id="GO:0016829">
    <property type="term" value="F:lyase activity"/>
    <property type="evidence" value="ECO:0007669"/>
    <property type="project" value="UniProtKB-KW"/>
</dbReference>
<protein>
    <recommendedName>
        <fullName evidence="4">Chorismate dehydratase</fullName>
    </recommendedName>
</protein>
<dbReference type="EMBL" id="UINC01001512">
    <property type="protein sequence ID" value="SUZ82553.1"/>
    <property type="molecule type" value="Genomic_DNA"/>
</dbReference>
<dbReference type="PANTHER" id="PTHR37690">
    <property type="entry name" value="CHORISMATE DEHYDRATASE"/>
    <property type="match status" value="1"/>
</dbReference>
<dbReference type="Pfam" id="PF02621">
    <property type="entry name" value="VitK2_biosynth"/>
    <property type="match status" value="1"/>
</dbReference>
<evidence type="ECO:0008006" key="4">
    <source>
        <dbReference type="Google" id="ProtNLM"/>
    </source>
</evidence>
<dbReference type="InterPro" id="IPR003773">
    <property type="entry name" value="Menaquinone_biosynth"/>
</dbReference>
<sequence length="269" mass="30402">MLKFGIHDFINAQPILVSLREMGEWIKLDIYTETPARLAEQLNEGKLDFAMIPAIEYLRQAETLRLLPGISIASRNQVGTVLLVSKYPLKAIQSLAVDNRSRTSAALLKLMFKDDFSPNLEWVNCDPNPEKMLQEHDAALIIGDAALGFNKEGTTIYDLSEEWYQRTGKTFVHAVIVAREGVEIGERIVEIFRIAKQEGLMKIETIARTQARKTGLPETLLVDYLKNKIRYNLGAEELDGLSYFQSICQSAGLIEKKFPFKFAFNEGTN</sequence>
<dbReference type="PANTHER" id="PTHR37690:SF1">
    <property type="entry name" value="CHORISMATE DEHYDRATASE"/>
    <property type="match status" value="1"/>
</dbReference>
<organism evidence="3">
    <name type="scientific">marine metagenome</name>
    <dbReference type="NCBI Taxonomy" id="408172"/>
    <lineage>
        <taxon>unclassified sequences</taxon>
        <taxon>metagenomes</taxon>
        <taxon>ecological metagenomes</taxon>
    </lineage>
</organism>
<reference evidence="3" key="1">
    <citation type="submission" date="2018-05" db="EMBL/GenBank/DDBJ databases">
        <authorList>
            <person name="Lanie J.A."/>
            <person name="Ng W.-L."/>
            <person name="Kazmierczak K.M."/>
            <person name="Andrzejewski T.M."/>
            <person name="Davidsen T.M."/>
            <person name="Wayne K.J."/>
            <person name="Tettelin H."/>
            <person name="Glass J.I."/>
            <person name="Rusch D."/>
            <person name="Podicherti R."/>
            <person name="Tsui H.-C.T."/>
            <person name="Winkler M.E."/>
        </authorList>
    </citation>
    <scope>NUCLEOTIDE SEQUENCE</scope>
</reference>
<dbReference type="InterPro" id="IPR030868">
    <property type="entry name" value="MqnA"/>
</dbReference>
<dbReference type="AlphaFoldDB" id="A0A381QYE4"/>
<name>A0A381QYE4_9ZZZZ</name>
<dbReference type="GO" id="GO:0009234">
    <property type="term" value="P:menaquinone biosynthetic process"/>
    <property type="evidence" value="ECO:0007669"/>
    <property type="project" value="UniProtKB-KW"/>
</dbReference>
<gene>
    <name evidence="3" type="ORF">METZ01_LOCUS35407</name>
</gene>
<keyword evidence="1" id="KW-0474">Menaquinone biosynthesis</keyword>
<accession>A0A381QYE4</accession>
<evidence type="ECO:0000313" key="3">
    <source>
        <dbReference type="EMBL" id="SUZ82553.1"/>
    </source>
</evidence>
<evidence type="ECO:0000256" key="1">
    <source>
        <dbReference type="ARBA" id="ARBA00022428"/>
    </source>
</evidence>
<evidence type="ECO:0000256" key="2">
    <source>
        <dbReference type="ARBA" id="ARBA00023239"/>
    </source>
</evidence>
<dbReference type="SUPFAM" id="SSF53850">
    <property type="entry name" value="Periplasmic binding protein-like II"/>
    <property type="match status" value="1"/>
</dbReference>